<feature type="non-terminal residue" evidence="1">
    <location>
        <position position="61"/>
    </location>
</feature>
<reference evidence="1" key="1">
    <citation type="submission" date="2018-05" db="EMBL/GenBank/DDBJ databases">
        <authorList>
            <person name="Lanie J.A."/>
            <person name="Ng W.-L."/>
            <person name="Kazmierczak K.M."/>
            <person name="Andrzejewski T.M."/>
            <person name="Davidsen T.M."/>
            <person name="Wayne K.J."/>
            <person name="Tettelin H."/>
            <person name="Glass J.I."/>
            <person name="Rusch D."/>
            <person name="Podicherti R."/>
            <person name="Tsui H.-C.T."/>
            <person name="Winkler M.E."/>
        </authorList>
    </citation>
    <scope>NUCLEOTIDE SEQUENCE</scope>
</reference>
<dbReference type="SUPFAM" id="SSF102588">
    <property type="entry name" value="LmbE-like"/>
    <property type="match status" value="1"/>
</dbReference>
<dbReference type="Pfam" id="PF02585">
    <property type="entry name" value="PIG-L"/>
    <property type="match status" value="1"/>
</dbReference>
<dbReference type="Gene3D" id="3.40.50.10320">
    <property type="entry name" value="LmbE-like"/>
    <property type="match status" value="1"/>
</dbReference>
<organism evidence="1">
    <name type="scientific">marine metagenome</name>
    <dbReference type="NCBI Taxonomy" id="408172"/>
    <lineage>
        <taxon>unclassified sequences</taxon>
        <taxon>metagenomes</taxon>
        <taxon>ecological metagenomes</taxon>
    </lineage>
</organism>
<dbReference type="EMBL" id="UINC01212028">
    <property type="protein sequence ID" value="SVE36173.1"/>
    <property type="molecule type" value="Genomic_DNA"/>
</dbReference>
<evidence type="ECO:0000313" key="1">
    <source>
        <dbReference type="EMBL" id="SVE36173.1"/>
    </source>
</evidence>
<dbReference type="InterPro" id="IPR024078">
    <property type="entry name" value="LmbE-like_dom_sf"/>
</dbReference>
<evidence type="ECO:0008006" key="2">
    <source>
        <dbReference type="Google" id="ProtNLM"/>
    </source>
</evidence>
<sequence length="61" mass="6538">MVIVPHPDDEVLGLGGTIAKLVHQECEVTVLTVSGHLPPLYPVGVYEQTVDEAHRAHAELG</sequence>
<proteinExistence type="predicted"/>
<name>A0A383CVW4_9ZZZZ</name>
<dbReference type="AlphaFoldDB" id="A0A383CVW4"/>
<accession>A0A383CVW4</accession>
<dbReference type="InterPro" id="IPR003737">
    <property type="entry name" value="GlcNAc_PI_deacetylase-related"/>
</dbReference>
<protein>
    <recommendedName>
        <fullName evidence="2">PIG-L family deacetylase</fullName>
    </recommendedName>
</protein>
<gene>
    <name evidence="1" type="ORF">METZ01_LOCUS489027</name>
</gene>